<keyword evidence="1" id="KW-0805">Transcription regulation</keyword>
<dbReference type="Pfam" id="PF07729">
    <property type="entry name" value="FCD"/>
    <property type="match status" value="1"/>
</dbReference>
<dbReference type="SMART" id="SM00345">
    <property type="entry name" value="HTH_GNTR"/>
    <property type="match status" value="1"/>
</dbReference>
<name>A0A0J9BV45_9FIRM</name>
<dbReference type="SUPFAM" id="SSF46785">
    <property type="entry name" value="Winged helix' DNA-binding domain"/>
    <property type="match status" value="1"/>
</dbReference>
<evidence type="ECO:0000256" key="3">
    <source>
        <dbReference type="ARBA" id="ARBA00023163"/>
    </source>
</evidence>
<dbReference type="AlphaFoldDB" id="A0A0J9BV45"/>
<dbReference type="InterPro" id="IPR000524">
    <property type="entry name" value="Tscrpt_reg_HTH_GntR"/>
</dbReference>
<dbReference type="GO" id="GO:0003700">
    <property type="term" value="F:DNA-binding transcription factor activity"/>
    <property type="evidence" value="ECO:0007669"/>
    <property type="project" value="InterPro"/>
</dbReference>
<dbReference type="Pfam" id="PF00392">
    <property type="entry name" value="GntR"/>
    <property type="match status" value="1"/>
</dbReference>
<evidence type="ECO:0000256" key="2">
    <source>
        <dbReference type="ARBA" id="ARBA00023125"/>
    </source>
</evidence>
<dbReference type="InterPro" id="IPR036388">
    <property type="entry name" value="WH-like_DNA-bd_sf"/>
</dbReference>
<dbReference type="SUPFAM" id="SSF48008">
    <property type="entry name" value="GntR ligand-binding domain-like"/>
    <property type="match status" value="1"/>
</dbReference>
<keyword evidence="4" id="KW-0175">Coiled coil</keyword>
<accession>A0A0J9BV45</accession>
<dbReference type="PANTHER" id="PTHR43537:SF24">
    <property type="entry name" value="GLUCONATE OPERON TRANSCRIPTIONAL REPRESSOR"/>
    <property type="match status" value="1"/>
</dbReference>
<evidence type="ECO:0000313" key="7">
    <source>
        <dbReference type="Proteomes" id="UP000037392"/>
    </source>
</evidence>
<dbReference type="PANTHER" id="PTHR43537">
    <property type="entry name" value="TRANSCRIPTIONAL REGULATOR, GNTR FAMILY"/>
    <property type="match status" value="1"/>
</dbReference>
<dbReference type="PROSITE" id="PS50949">
    <property type="entry name" value="HTH_GNTR"/>
    <property type="match status" value="1"/>
</dbReference>
<keyword evidence="3" id="KW-0804">Transcription</keyword>
<dbReference type="InterPro" id="IPR036390">
    <property type="entry name" value="WH_DNA-bd_sf"/>
</dbReference>
<reference evidence="6 7" key="1">
    <citation type="submission" date="2011-04" db="EMBL/GenBank/DDBJ databases">
        <title>The Genome Sequence of Clostridium citroniae WAL-19142.</title>
        <authorList>
            <consortium name="The Broad Institute Genome Sequencing Platform"/>
            <person name="Earl A."/>
            <person name="Ward D."/>
            <person name="Feldgarden M."/>
            <person name="Gevers D."/>
            <person name="Warren Y.A."/>
            <person name="Tyrrell K.L."/>
            <person name="Citron D.M."/>
            <person name="Goldstein E.J."/>
            <person name="Daigneault M."/>
            <person name="Allen-Vercoe E."/>
            <person name="Young S.K."/>
            <person name="Zeng Q."/>
            <person name="Gargeya S."/>
            <person name="Fitzgerald M."/>
            <person name="Haas B."/>
            <person name="Abouelleil A."/>
            <person name="Alvarado L."/>
            <person name="Arachchi H.M."/>
            <person name="Berlin A."/>
            <person name="Brown A."/>
            <person name="Chapman S.B."/>
            <person name="Chen Z."/>
            <person name="Dunbar C."/>
            <person name="Freedman E."/>
            <person name="Gearin G."/>
            <person name="Gellesch M."/>
            <person name="Goldberg J."/>
            <person name="Griggs A."/>
            <person name="Gujja S."/>
            <person name="Heilman E.R."/>
            <person name="Heiman D."/>
            <person name="Howarth C."/>
            <person name="Larson L."/>
            <person name="Lui A."/>
            <person name="MacDonald P.J."/>
            <person name="Mehta T."/>
            <person name="Montmayeur A."/>
            <person name="Murphy C."/>
            <person name="Neiman D."/>
            <person name="Pearson M."/>
            <person name="Priest M."/>
            <person name="Roberts A."/>
            <person name="Saif S."/>
            <person name="Shea T."/>
            <person name="Shenoy N."/>
            <person name="Sisk P."/>
            <person name="Stolte C."/>
            <person name="Sykes S."/>
            <person name="White J."/>
            <person name="Yandava C."/>
            <person name="Wortman J."/>
            <person name="Nusbaum C."/>
            <person name="Birren B."/>
        </authorList>
    </citation>
    <scope>NUCLEOTIDE SEQUENCE [LARGE SCALE GENOMIC DNA]</scope>
    <source>
        <strain evidence="6 7">WAL-19142</strain>
    </source>
</reference>
<dbReference type="Gene3D" id="1.20.120.530">
    <property type="entry name" value="GntR ligand-binding domain-like"/>
    <property type="match status" value="1"/>
</dbReference>
<dbReference type="PATRIC" id="fig|742734.4.peg.4751"/>
<dbReference type="InterPro" id="IPR011711">
    <property type="entry name" value="GntR_C"/>
</dbReference>
<sequence length="217" mass="25787">MRHMAKETLKDKAYQIIKEKIITCQYKPGTLLNEIELVQEVDSSHTPIREALSRLEQENLVKFMPKKGIWVTDIVMSDVRDVYEVRELIEPHIIRRWGCDISKDELKEYMDHCKKSLENTKDEEGKFKLDYILHDMILDQCRNAHLTRTMNQLQDQTRRLRNMTGNRNSRLKYIMEEHIEITKWLLESDYEKAAQAMIYHLQQGKQSSFDLLMGKGV</sequence>
<dbReference type="GO" id="GO:0003677">
    <property type="term" value="F:DNA binding"/>
    <property type="evidence" value="ECO:0007669"/>
    <property type="project" value="UniProtKB-KW"/>
</dbReference>
<protein>
    <recommendedName>
        <fullName evidence="5">HTH gntR-type domain-containing protein</fullName>
    </recommendedName>
</protein>
<evidence type="ECO:0000313" key="6">
    <source>
        <dbReference type="EMBL" id="KMW15996.1"/>
    </source>
</evidence>
<comment type="caution">
    <text evidence="6">The sequence shown here is derived from an EMBL/GenBank/DDBJ whole genome shotgun (WGS) entry which is preliminary data.</text>
</comment>
<dbReference type="CDD" id="cd07377">
    <property type="entry name" value="WHTH_GntR"/>
    <property type="match status" value="1"/>
</dbReference>
<keyword evidence="2" id="KW-0238">DNA-binding</keyword>
<dbReference type="Gene3D" id="1.10.10.10">
    <property type="entry name" value="Winged helix-like DNA-binding domain superfamily/Winged helix DNA-binding domain"/>
    <property type="match status" value="1"/>
</dbReference>
<dbReference type="InterPro" id="IPR008920">
    <property type="entry name" value="TF_FadR/GntR_C"/>
</dbReference>
<feature type="domain" description="HTH gntR-type" evidence="5">
    <location>
        <begin position="7"/>
        <end position="74"/>
    </location>
</feature>
<dbReference type="SMART" id="SM00895">
    <property type="entry name" value="FCD"/>
    <property type="match status" value="1"/>
</dbReference>
<gene>
    <name evidence="6" type="ORF">HMPREF9470_04434</name>
</gene>
<feature type="coiled-coil region" evidence="4">
    <location>
        <begin position="103"/>
        <end position="163"/>
    </location>
</feature>
<dbReference type="EMBL" id="ADLK01000032">
    <property type="protein sequence ID" value="KMW15996.1"/>
    <property type="molecule type" value="Genomic_DNA"/>
</dbReference>
<dbReference type="Proteomes" id="UP000037392">
    <property type="component" value="Unassembled WGS sequence"/>
</dbReference>
<evidence type="ECO:0000256" key="1">
    <source>
        <dbReference type="ARBA" id="ARBA00023015"/>
    </source>
</evidence>
<evidence type="ECO:0000256" key="4">
    <source>
        <dbReference type="SAM" id="Coils"/>
    </source>
</evidence>
<proteinExistence type="predicted"/>
<evidence type="ECO:0000259" key="5">
    <source>
        <dbReference type="PROSITE" id="PS50949"/>
    </source>
</evidence>
<organism evidence="6 7">
    <name type="scientific">[Clostridium] citroniae WAL-19142</name>
    <dbReference type="NCBI Taxonomy" id="742734"/>
    <lineage>
        <taxon>Bacteria</taxon>
        <taxon>Bacillati</taxon>
        <taxon>Bacillota</taxon>
        <taxon>Clostridia</taxon>
        <taxon>Lachnospirales</taxon>
        <taxon>Lachnospiraceae</taxon>
        <taxon>Enterocloster</taxon>
    </lineage>
</organism>